<keyword evidence="2" id="KW-1185">Reference proteome</keyword>
<dbReference type="EMBL" id="KE504127">
    <property type="protein sequence ID" value="EPT04331.1"/>
    <property type="molecule type" value="Genomic_DNA"/>
</dbReference>
<reference evidence="1 2" key="1">
    <citation type="journal article" date="2012" name="Science">
        <title>The Paleozoic origin of enzymatic lignin decomposition reconstructed from 31 fungal genomes.</title>
        <authorList>
            <person name="Floudas D."/>
            <person name="Binder M."/>
            <person name="Riley R."/>
            <person name="Barry K."/>
            <person name="Blanchette R.A."/>
            <person name="Henrissat B."/>
            <person name="Martinez A.T."/>
            <person name="Otillar R."/>
            <person name="Spatafora J.W."/>
            <person name="Yadav J.S."/>
            <person name="Aerts A."/>
            <person name="Benoit I."/>
            <person name="Boyd A."/>
            <person name="Carlson A."/>
            <person name="Copeland A."/>
            <person name="Coutinho P.M."/>
            <person name="de Vries R.P."/>
            <person name="Ferreira P."/>
            <person name="Findley K."/>
            <person name="Foster B."/>
            <person name="Gaskell J."/>
            <person name="Glotzer D."/>
            <person name="Gorecki P."/>
            <person name="Heitman J."/>
            <person name="Hesse C."/>
            <person name="Hori C."/>
            <person name="Igarashi K."/>
            <person name="Jurgens J.A."/>
            <person name="Kallen N."/>
            <person name="Kersten P."/>
            <person name="Kohler A."/>
            <person name="Kuees U."/>
            <person name="Kumar T.K.A."/>
            <person name="Kuo A."/>
            <person name="LaButti K."/>
            <person name="Larrondo L.F."/>
            <person name="Lindquist E."/>
            <person name="Ling A."/>
            <person name="Lombard V."/>
            <person name="Lucas S."/>
            <person name="Lundell T."/>
            <person name="Martin R."/>
            <person name="McLaughlin D.J."/>
            <person name="Morgenstern I."/>
            <person name="Morin E."/>
            <person name="Murat C."/>
            <person name="Nagy L.G."/>
            <person name="Nolan M."/>
            <person name="Ohm R.A."/>
            <person name="Patyshakuliyeva A."/>
            <person name="Rokas A."/>
            <person name="Ruiz-Duenas F.J."/>
            <person name="Sabat G."/>
            <person name="Salamov A."/>
            <person name="Samejima M."/>
            <person name="Schmutz J."/>
            <person name="Slot J.C."/>
            <person name="St John F."/>
            <person name="Stenlid J."/>
            <person name="Sun H."/>
            <person name="Sun S."/>
            <person name="Syed K."/>
            <person name="Tsang A."/>
            <person name="Wiebenga A."/>
            <person name="Young D."/>
            <person name="Pisabarro A."/>
            <person name="Eastwood D.C."/>
            <person name="Martin F."/>
            <person name="Cullen D."/>
            <person name="Grigoriev I.V."/>
            <person name="Hibbett D.S."/>
        </authorList>
    </citation>
    <scope>NUCLEOTIDE SEQUENCE</scope>
    <source>
        <strain evidence="2">FP-58527</strain>
    </source>
</reference>
<evidence type="ECO:0000313" key="2">
    <source>
        <dbReference type="Proteomes" id="UP000015241"/>
    </source>
</evidence>
<proteinExistence type="predicted"/>
<name>S8FSX8_FOMSC</name>
<dbReference type="AlphaFoldDB" id="S8FSX8"/>
<organism evidence="1 2">
    <name type="scientific">Fomitopsis schrenkii</name>
    <name type="common">Brown rot fungus</name>
    <dbReference type="NCBI Taxonomy" id="2126942"/>
    <lineage>
        <taxon>Eukaryota</taxon>
        <taxon>Fungi</taxon>
        <taxon>Dikarya</taxon>
        <taxon>Basidiomycota</taxon>
        <taxon>Agaricomycotina</taxon>
        <taxon>Agaricomycetes</taxon>
        <taxon>Polyporales</taxon>
        <taxon>Fomitopsis</taxon>
    </lineage>
</organism>
<accession>S8FSX8</accession>
<dbReference type="HOGENOM" id="CLU_1372249_0_0_1"/>
<protein>
    <submittedName>
        <fullName evidence="1">Uncharacterized protein</fullName>
    </submittedName>
</protein>
<sequence>MVLRPSEMLNWLRWKVQIFKVSSRFCGRVVESLMPSLPALPVDAVEASLSLPGHSVAPLHHRSWHRPARILRKALLGAYLRTIGAFDASRHFLGIPDAPIEQLYGHLSDPALTPEEKQAAFSSWISGYYERDPALLAAFPTLTREQLVAGLQREQQTEPMPTLTRIPAEDLATLADPTAMSHSTLAFTPIVPTSRLDIP</sequence>
<dbReference type="OrthoDB" id="3466517at2759"/>
<dbReference type="InParanoid" id="S8FSX8"/>
<gene>
    <name evidence="1" type="ORF">FOMPIDRAFT_84566</name>
</gene>
<dbReference type="Proteomes" id="UP000015241">
    <property type="component" value="Unassembled WGS sequence"/>
</dbReference>
<evidence type="ECO:0000313" key="1">
    <source>
        <dbReference type="EMBL" id="EPT04331.1"/>
    </source>
</evidence>